<evidence type="ECO:0000313" key="1">
    <source>
        <dbReference type="EMBL" id="KAJ9114349.1"/>
    </source>
</evidence>
<name>A0ACC2WT58_9TREE</name>
<accession>A0ACC2WT58</accession>
<protein>
    <submittedName>
        <fullName evidence="1">Uncharacterized protein</fullName>
    </submittedName>
</protein>
<organism evidence="1 2">
    <name type="scientific">Naganishia adeliensis</name>
    <dbReference type="NCBI Taxonomy" id="92952"/>
    <lineage>
        <taxon>Eukaryota</taxon>
        <taxon>Fungi</taxon>
        <taxon>Dikarya</taxon>
        <taxon>Basidiomycota</taxon>
        <taxon>Agaricomycotina</taxon>
        <taxon>Tremellomycetes</taxon>
        <taxon>Filobasidiales</taxon>
        <taxon>Filobasidiaceae</taxon>
        <taxon>Naganishia</taxon>
    </lineage>
</organism>
<dbReference type="EMBL" id="JASBWS010000009">
    <property type="protein sequence ID" value="KAJ9114349.1"/>
    <property type="molecule type" value="Genomic_DNA"/>
</dbReference>
<proteinExistence type="predicted"/>
<reference evidence="1" key="1">
    <citation type="submission" date="2023-04" db="EMBL/GenBank/DDBJ databases">
        <title>Draft Genome sequencing of Naganishia species isolated from polar environments using Oxford Nanopore Technology.</title>
        <authorList>
            <person name="Leo P."/>
            <person name="Venkateswaran K."/>
        </authorList>
    </citation>
    <scope>NUCLEOTIDE SEQUENCE</scope>
    <source>
        <strain evidence="1">MNA-CCFEE 5262</strain>
    </source>
</reference>
<keyword evidence="2" id="KW-1185">Reference proteome</keyword>
<dbReference type="Proteomes" id="UP001230649">
    <property type="component" value="Unassembled WGS sequence"/>
</dbReference>
<gene>
    <name evidence="1" type="ORF">QFC20_001491</name>
</gene>
<evidence type="ECO:0000313" key="2">
    <source>
        <dbReference type="Proteomes" id="UP001230649"/>
    </source>
</evidence>
<comment type="caution">
    <text evidence="1">The sequence shown here is derived from an EMBL/GenBank/DDBJ whole genome shotgun (WGS) entry which is preliminary data.</text>
</comment>
<sequence>MNIKYRAGRIHANAGPLSRAPLATINTVTIDTEIPVATCNNISAATVEADFLRFVSDGYAEDPYFMPILDDISGLTVQAPKLDITGSDSTRMVYSCTSSRETTMLEAASLISPKPYNLRAQILHDHHDAEASAHLGTNKTLQETRDVKDYTLEDSDDDSGFDSSSDEVRPRLTLKDVRRHHWHKGNIKYWFVYQGRKHYMTAGQMVTRFPGTKAALWKFWDDKEPGTILEFRIMEYFRIDGHEGPLREMLYHLLPRRLFRVLMECKANGTLDQFFF</sequence>